<dbReference type="RefSeq" id="XP_014240624.1">
    <property type="nucleotide sequence ID" value="XM_014385138.1"/>
</dbReference>
<sequence>MFAPGTGCGDHADPRDRVNYLDEKNRDFRFSWISNHEFNAIYKQVKRERQRKKEAKAWEKFIAKKQAKQQNNVRHIRMYDPYRPHPKTAIGTQTETHCRPKNYNKCKFTPPKMKARAIIPNNKPQLEDKNTVETVDKQSPPKKNESCVKEECLTQKEKDEKMSASIDMKMLSKKLEDLRRKIVLTIRGVDQALSEDPMDLSREEVDILRSKKRNSAFTSRFKGNYLYQMACQINDIKKIISNETVLKSKPIVLVQKFVSAHQIILQAMQALEKHLIAYCSSEESFSWLTGFLQSVCEVSDLLPNFDETIPKRTDDHNDVKMVCKHLIEKIEKLNVKRVAVTKKKQTLKKIKSGNTPQDSLWMYRANHMSWKEKVSDMTKRKNRKSLNCSASSEKNAEHIPKMPNEIPELRKKEMLDKEEMGIFPEESEVEDEEAKESTVIIQMEAVKPKIEPKMITEKPLDSNKIVKIQPQQPKKEVLIVESECPANVKVLYINCEDDQHLKKVKSNNKIESDDEVNEYRKAFKVYKTQSMWYDINLNSLVNSITSRLTNEIIKDVVKEINVDHIIRKIIDLELKES</sequence>
<dbReference type="OrthoDB" id="6628419at2759"/>
<feature type="region of interest" description="Disordered" evidence="1">
    <location>
        <begin position="376"/>
        <end position="396"/>
    </location>
</feature>
<evidence type="ECO:0000313" key="2">
    <source>
        <dbReference type="EnsemblMetazoa" id="XP_014240624.1"/>
    </source>
</evidence>
<dbReference type="Proteomes" id="UP000494040">
    <property type="component" value="Unassembled WGS sequence"/>
</dbReference>
<dbReference type="GeneID" id="106661618"/>
<keyword evidence="3" id="KW-1185">Reference proteome</keyword>
<dbReference type="AlphaFoldDB" id="A0A8I6RB91"/>
<dbReference type="KEGG" id="clec:106661618"/>
<organism evidence="2 3">
    <name type="scientific">Cimex lectularius</name>
    <name type="common">Bed bug</name>
    <name type="synonym">Acanthia lectularia</name>
    <dbReference type="NCBI Taxonomy" id="79782"/>
    <lineage>
        <taxon>Eukaryota</taxon>
        <taxon>Metazoa</taxon>
        <taxon>Ecdysozoa</taxon>
        <taxon>Arthropoda</taxon>
        <taxon>Hexapoda</taxon>
        <taxon>Insecta</taxon>
        <taxon>Pterygota</taxon>
        <taxon>Neoptera</taxon>
        <taxon>Paraneoptera</taxon>
        <taxon>Hemiptera</taxon>
        <taxon>Heteroptera</taxon>
        <taxon>Panheteroptera</taxon>
        <taxon>Cimicomorpha</taxon>
        <taxon>Cimicidae</taxon>
        <taxon>Cimex</taxon>
    </lineage>
</organism>
<accession>A0A8I6RB91</accession>
<proteinExistence type="predicted"/>
<dbReference type="EnsemblMetazoa" id="XM_014385138.1">
    <property type="protein sequence ID" value="XP_014240624.1"/>
    <property type="gene ID" value="LOC106661618"/>
</dbReference>
<reference evidence="2" key="1">
    <citation type="submission" date="2022-01" db="UniProtKB">
        <authorList>
            <consortium name="EnsemblMetazoa"/>
        </authorList>
    </citation>
    <scope>IDENTIFICATION</scope>
</reference>
<evidence type="ECO:0000313" key="3">
    <source>
        <dbReference type="Proteomes" id="UP000494040"/>
    </source>
</evidence>
<protein>
    <submittedName>
        <fullName evidence="2">Uncharacterized protein</fullName>
    </submittedName>
</protein>
<evidence type="ECO:0000256" key="1">
    <source>
        <dbReference type="SAM" id="MobiDB-lite"/>
    </source>
</evidence>
<name>A0A8I6RB91_CIMLE</name>